<accession>A0A9Q9BYY7</accession>
<dbReference type="RefSeq" id="WP_254735355.1">
    <property type="nucleotide sequence ID" value="NZ_CP101127.1"/>
</dbReference>
<protein>
    <submittedName>
        <fullName evidence="3">DUF262 domain-containing protein</fullName>
    </submittedName>
</protein>
<evidence type="ECO:0000259" key="1">
    <source>
        <dbReference type="Pfam" id="PF03235"/>
    </source>
</evidence>
<evidence type="ECO:0000259" key="2">
    <source>
        <dbReference type="Pfam" id="PF07510"/>
    </source>
</evidence>
<name>A0A9Q9BYY7_9BACT</name>
<dbReference type="Pfam" id="PF07510">
    <property type="entry name" value="GmrSD_C"/>
    <property type="match status" value="1"/>
</dbReference>
<dbReference type="EMBL" id="CP101127">
    <property type="protein sequence ID" value="UTO25986.1"/>
    <property type="molecule type" value="Genomic_DNA"/>
</dbReference>
<dbReference type="PANTHER" id="PTHR35149">
    <property type="entry name" value="SLL5132 PROTEIN"/>
    <property type="match status" value="1"/>
</dbReference>
<reference evidence="3" key="1">
    <citation type="submission" date="2022-07" db="EMBL/GenBank/DDBJ databases">
        <title>Complete genome of Mycoplasma hyosynoviae B1.</title>
        <authorList>
            <person name="Spergser J."/>
        </authorList>
    </citation>
    <scope>NUCLEOTIDE SEQUENCE</scope>
    <source>
        <strain evidence="3">B1</strain>
    </source>
</reference>
<dbReference type="InterPro" id="IPR004919">
    <property type="entry name" value="GmrSD_N"/>
</dbReference>
<sequence>MNNDRIGKSGISGLLDLIGTSNNIIFTVPIYQRTYKWGLPQIQKFYQDYLSIKNSSDDDKRKHFLGMIIYYTIERDNNLFEKFIIDGQQRLITTFLFLLAFRKVLETKNLGGGGQIQELNKYLINSRKNPDENYRIHPQSIDDGVLSKIILNETNFTKEDKKTNIYRNFEFFYDKLKNENLTPTGIENIKNSLNNMETIYLRLNSKEDNPQRIFETINSTGVKLTQIDLIKNYILMNLNIDEQKEIYKKWLEFESLFEDKKQNNIDNKFKEMQLFFRHFLVLKNDYVLNTENQNYFVFQKWIEKEKSISQFKNQENFHFNFIKNIIDNELIKYGKKYHQLKIEDLAHLDPKLQKSIMIYRQYKSDMPICFLMWMMNYFGENNETKDINKINELIKLTNIYFIRRGLCNRLTGIISRFFPQILRSINNKISENKDIDIVDEYKFELSNSNINSKSSMPNDIELEKELKKSNLYVSNASVYLTSAFLLLEMNTSDVLIELTNSRITIEHLIPQTADEEWYEETNFTEEEYKNNVHRLGNLTLLPGLDNSQISNFSKSIKLQNLENNRLTKANEIFKLYSNCKWDKDFINKRTKSLIKDIKEALPYFKGNREVPIKRKYTEDELIINGNSKQEIRDFYYKIKERINTKYNNDFDFETTKFYVNCKILSVSKIIFSIKFGWSQLKLVFTYKEIKQYDDKNLLKDMSNIWHWGNGIWQYKITNEEDMEYFFELFDISYEKITKKFN</sequence>
<dbReference type="InterPro" id="IPR011089">
    <property type="entry name" value="GmrSD_C"/>
</dbReference>
<dbReference type="GeneID" id="75104898"/>
<organism evidence="3 4">
    <name type="scientific">Metamycoplasma hyosynoviae</name>
    <dbReference type="NCBI Taxonomy" id="29559"/>
    <lineage>
        <taxon>Bacteria</taxon>
        <taxon>Bacillati</taxon>
        <taxon>Mycoplasmatota</taxon>
        <taxon>Mycoplasmoidales</taxon>
        <taxon>Metamycoplasmataceae</taxon>
        <taxon>Metamycoplasma</taxon>
    </lineage>
</organism>
<feature type="domain" description="GmrSD restriction endonucleases C-terminal" evidence="2">
    <location>
        <begin position="457"/>
        <end position="595"/>
    </location>
</feature>
<feature type="domain" description="GmrSD restriction endonucleases N-terminal" evidence="1">
    <location>
        <begin position="20"/>
        <end position="234"/>
    </location>
</feature>
<dbReference type="Pfam" id="PF03235">
    <property type="entry name" value="GmrSD_N"/>
    <property type="match status" value="1"/>
</dbReference>
<dbReference type="PANTHER" id="PTHR35149:SF1">
    <property type="entry name" value="DUF5655 DOMAIN-CONTAINING PROTEIN"/>
    <property type="match status" value="1"/>
</dbReference>
<gene>
    <name evidence="3" type="ORF">NMG93_00255</name>
</gene>
<evidence type="ECO:0000313" key="4">
    <source>
        <dbReference type="Proteomes" id="UP001059349"/>
    </source>
</evidence>
<evidence type="ECO:0000313" key="3">
    <source>
        <dbReference type="EMBL" id="UTO25986.1"/>
    </source>
</evidence>
<dbReference type="AlphaFoldDB" id="A0A9Q9BYY7"/>
<proteinExistence type="predicted"/>
<dbReference type="Proteomes" id="UP001059349">
    <property type="component" value="Chromosome"/>
</dbReference>